<feature type="region of interest" description="Disordered" evidence="1">
    <location>
        <begin position="304"/>
        <end position="337"/>
    </location>
</feature>
<keyword evidence="3" id="KW-1185">Reference proteome</keyword>
<dbReference type="RefSeq" id="WP_087109426.1">
    <property type="nucleotide sequence ID" value="NZ_CBCSCN010000002.1"/>
</dbReference>
<evidence type="ECO:0000313" key="3">
    <source>
        <dbReference type="Proteomes" id="UP000196573"/>
    </source>
</evidence>
<gene>
    <name evidence="2" type="ORF">EHSB41UT_02021</name>
</gene>
<organism evidence="2 3">
    <name type="scientific">Parendozoicomonas haliclonae</name>
    <dbReference type="NCBI Taxonomy" id="1960125"/>
    <lineage>
        <taxon>Bacteria</taxon>
        <taxon>Pseudomonadati</taxon>
        <taxon>Pseudomonadota</taxon>
        <taxon>Gammaproteobacteria</taxon>
        <taxon>Oceanospirillales</taxon>
        <taxon>Endozoicomonadaceae</taxon>
        <taxon>Parendozoicomonas</taxon>
    </lineage>
</organism>
<dbReference type="AlphaFoldDB" id="A0A1X7AJC5"/>
<name>A0A1X7AJC5_9GAMM</name>
<proteinExistence type="predicted"/>
<dbReference type="EMBL" id="FWPT01000004">
    <property type="protein sequence ID" value="SMA45888.1"/>
    <property type="molecule type" value="Genomic_DNA"/>
</dbReference>
<evidence type="ECO:0000256" key="1">
    <source>
        <dbReference type="SAM" id="MobiDB-lite"/>
    </source>
</evidence>
<dbReference type="Proteomes" id="UP000196573">
    <property type="component" value="Unassembled WGS sequence"/>
</dbReference>
<evidence type="ECO:0000313" key="2">
    <source>
        <dbReference type="EMBL" id="SMA45888.1"/>
    </source>
</evidence>
<accession>A0A1X7AJC5</accession>
<protein>
    <submittedName>
        <fullName evidence="2">Uncharacterized protein</fullName>
    </submittedName>
</protein>
<sequence length="342" mass="38523">MTSPVQSRTPSPFEVIEIKPVPTPDTSTTTFAGLDVSVEDPEHLLPGLIPVPQDVPPLQLSSSDRHCEVIPKKIKQLSVDTSELSVEAAVEEAGSQFKKDLPENLDILQDAFSYKALNLYQDCDTKYAEDEKHYPYLHAIKIKGAPLQKEEGSVWGLFKETLRGGVFGNNLNHHFPGIPMPTREFIMLLASREYLTGALRALTPAISNQIEMIKPGIEGRVSTSLHVQEILIDGDPTNFHFTIQYQIAYWPKFLYQNKQVAIFRKNPPLLTCKLDVQTQRPVGEKIQFPAQVEIAMEMGELKATPEPVKKSADLDEDLQDSQTKQESPDRQESYYDINFYPL</sequence>
<reference evidence="2 3" key="1">
    <citation type="submission" date="2017-03" db="EMBL/GenBank/DDBJ databases">
        <authorList>
            <person name="Afonso C.L."/>
            <person name="Miller P.J."/>
            <person name="Scott M.A."/>
            <person name="Spackman E."/>
            <person name="Goraichik I."/>
            <person name="Dimitrov K.M."/>
            <person name="Suarez D.L."/>
            <person name="Swayne D.E."/>
        </authorList>
    </citation>
    <scope>NUCLEOTIDE SEQUENCE [LARGE SCALE GENOMIC DNA]</scope>
    <source>
        <strain evidence="2">SB41UT1</strain>
    </source>
</reference>